<dbReference type="EMBL" id="JWIR02000071">
    <property type="protein sequence ID" value="KKB35545.1"/>
    <property type="molecule type" value="Genomic_DNA"/>
</dbReference>
<gene>
    <name evidence="1" type="ORF">QY95_03398</name>
</gene>
<dbReference type="AlphaFoldDB" id="A0A0F5HRB5"/>
<name>A0A0F5HRB5_BACTR</name>
<reference evidence="1" key="1">
    <citation type="submission" date="2015-02" db="EMBL/GenBank/DDBJ databases">
        <title>Genome Assembly of Bacillaceae bacterium MTCC 8252.</title>
        <authorList>
            <person name="Verma A."/>
            <person name="Khatri I."/>
            <person name="Mual P."/>
            <person name="Subramanian S."/>
            <person name="Krishnamurthi S."/>
        </authorList>
    </citation>
    <scope>NUCLEOTIDE SEQUENCE [LARGE SCALE GENOMIC DNA]</scope>
    <source>
        <strain evidence="1">MTCC 8252</strain>
    </source>
</reference>
<protein>
    <submittedName>
        <fullName evidence="1">Uncharacterized protein</fullName>
    </submittedName>
</protein>
<keyword evidence="2" id="KW-1185">Reference proteome</keyword>
<accession>A0A0F5HRB5</accession>
<comment type="caution">
    <text evidence="1">The sequence shown here is derived from an EMBL/GenBank/DDBJ whole genome shotgun (WGS) entry which is preliminary data.</text>
</comment>
<dbReference type="Proteomes" id="UP000031563">
    <property type="component" value="Unassembled WGS sequence"/>
</dbReference>
<proteinExistence type="predicted"/>
<evidence type="ECO:0000313" key="1">
    <source>
        <dbReference type="EMBL" id="KKB35545.1"/>
    </source>
</evidence>
<organism evidence="1 2">
    <name type="scientific">Bacillus thermotolerans</name>
    <name type="common">Quasibacillus thermotolerans</name>
    <dbReference type="NCBI Taxonomy" id="1221996"/>
    <lineage>
        <taxon>Bacteria</taxon>
        <taxon>Bacillati</taxon>
        <taxon>Bacillota</taxon>
        <taxon>Bacilli</taxon>
        <taxon>Bacillales</taxon>
        <taxon>Bacillaceae</taxon>
        <taxon>Bacillus</taxon>
    </lineage>
</organism>
<accession>A0A0F5HRU0</accession>
<evidence type="ECO:0000313" key="2">
    <source>
        <dbReference type="Proteomes" id="UP000031563"/>
    </source>
</evidence>
<sequence length="52" mass="5797">MPSEEGYHAKSARIRRGIIHNGKKAARVGREIGKMARKSGKRQVAILLRLLS</sequence>